<dbReference type="AlphaFoldDB" id="A0A813JZB6"/>
<gene>
    <name evidence="1" type="ORF">PGLA2088_LOCUS26065</name>
</gene>
<dbReference type="EMBL" id="CAJNNW010026946">
    <property type="protein sequence ID" value="CAE8688697.1"/>
    <property type="molecule type" value="Genomic_DNA"/>
</dbReference>
<dbReference type="InterPro" id="IPR036398">
    <property type="entry name" value="CA_dom_sf"/>
</dbReference>
<protein>
    <submittedName>
        <fullName evidence="1">Uncharacterized protein</fullName>
    </submittedName>
</protein>
<accession>A0A813JZB6</accession>
<evidence type="ECO:0000313" key="1">
    <source>
        <dbReference type="EMBL" id="CAE8688697.1"/>
    </source>
</evidence>
<reference evidence="1" key="1">
    <citation type="submission" date="2021-02" db="EMBL/GenBank/DDBJ databases">
        <authorList>
            <person name="Dougan E. K."/>
            <person name="Rhodes N."/>
            <person name="Thang M."/>
            <person name="Chan C."/>
        </authorList>
    </citation>
    <scope>NUCLEOTIDE SEQUENCE</scope>
</reference>
<dbReference type="Proteomes" id="UP000626109">
    <property type="component" value="Unassembled WGS sequence"/>
</dbReference>
<organism evidence="1 2">
    <name type="scientific">Polarella glacialis</name>
    <name type="common">Dinoflagellate</name>
    <dbReference type="NCBI Taxonomy" id="89957"/>
    <lineage>
        <taxon>Eukaryota</taxon>
        <taxon>Sar</taxon>
        <taxon>Alveolata</taxon>
        <taxon>Dinophyceae</taxon>
        <taxon>Suessiales</taxon>
        <taxon>Suessiaceae</taxon>
        <taxon>Polarella</taxon>
    </lineage>
</organism>
<proteinExistence type="predicted"/>
<name>A0A813JZB6_POLGL</name>
<evidence type="ECO:0000313" key="2">
    <source>
        <dbReference type="Proteomes" id="UP000626109"/>
    </source>
</evidence>
<comment type="caution">
    <text evidence="1">The sequence shown here is derived from an EMBL/GenBank/DDBJ whole genome shotgun (WGS) entry which is preliminary data.</text>
</comment>
<dbReference type="SUPFAM" id="SSF51069">
    <property type="entry name" value="Carbonic anhydrase"/>
    <property type="match status" value="1"/>
</dbReference>
<sequence length="156" mass="17299">MTQPGCPDWGVRWLVYQTPISVSLSQLNYLTLKVSGFDSTRLNVSHDPNQKLYTESLPKSAVDTHDTCDPLKPWNYSDVSCWAYAYPRCDSGDLQSPIDINRSSIANVGKNKFLDVTSWKPVSRLRATLATACRSPTTRWATLLSADSTGSLSIIP</sequence>
<dbReference type="Gene3D" id="3.10.200.10">
    <property type="entry name" value="Alpha carbonic anhydrase"/>
    <property type="match status" value="1"/>
</dbReference>